<proteinExistence type="predicted"/>
<keyword evidence="2" id="KW-1185">Reference proteome</keyword>
<evidence type="ECO:0000313" key="1">
    <source>
        <dbReference type="EMBL" id="KAJ7991279.1"/>
    </source>
</evidence>
<evidence type="ECO:0000313" key="2">
    <source>
        <dbReference type="Proteomes" id="UP001157502"/>
    </source>
</evidence>
<organism evidence="1 2">
    <name type="scientific">Dallia pectoralis</name>
    <name type="common">Alaska blackfish</name>
    <dbReference type="NCBI Taxonomy" id="75939"/>
    <lineage>
        <taxon>Eukaryota</taxon>
        <taxon>Metazoa</taxon>
        <taxon>Chordata</taxon>
        <taxon>Craniata</taxon>
        <taxon>Vertebrata</taxon>
        <taxon>Euteleostomi</taxon>
        <taxon>Actinopterygii</taxon>
        <taxon>Neopterygii</taxon>
        <taxon>Teleostei</taxon>
        <taxon>Protacanthopterygii</taxon>
        <taxon>Esociformes</taxon>
        <taxon>Umbridae</taxon>
        <taxon>Dallia</taxon>
    </lineage>
</organism>
<sequence length="123" mass="13787">MPQCRETPLPRPGLPHRTPQSQRFARSAPAGCTAVERLLLEQVGELQLKMDYVIKLLQKNNSVPEENVNLNMLPLLTLQDLENFDDQLRADSTFKKKVLPISIIHLTEALYVGQAQAPDVGKS</sequence>
<protein>
    <submittedName>
        <fullName evidence="1">Uncharacterized protein</fullName>
    </submittedName>
</protein>
<name>A0ACC2FIT5_DALPE</name>
<comment type="caution">
    <text evidence="1">The sequence shown here is derived from an EMBL/GenBank/DDBJ whole genome shotgun (WGS) entry which is preliminary data.</text>
</comment>
<reference evidence="1" key="1">
    <citation type="submission" date="2021-05" db="EMBL/GenBank/DDBJ databases">
        <authorList>
            <person name="Pan Q."/>
            <person name="Jouanno E."/>
            <person name="Zahm M."/>
            <person name="Klopp C."/>
            <person name="Cabau C."/>
            <person name="Louis A."/>
            <person name="Berthelot C."/>
            <person name="Parey E."/>
            <person name="Roest Crollius H."/>
            <person name="Montfort J."/>
            <person name="Robinson-Rechavi M."/>
            <person name="Bouchez O."/>
            <person name="Lampietro C."/>
            <person name="Lopez Roques C."/>
            <person name="Donnadieu C."/>
            <person name="Postlethwait J."/>
            <person name="Bobe J."/>
            <person name="Dillon D."/>
            <person name="Chandos A."/>
            <person name="von Hippel F."/>
            <person name="Guiguen Y."/>
        </authorList>
    </citation>
    <scope>NUCLEOTIDE SEQUENCE</scope>
    <source>
        <strain evidence="1">YG-Jan2019</strain>
    </source>
</reference>
<gene>
    <name evidence="1" type="ORF">DPEC_G00295680</name>
</gene>
<dbReference type="Proteomes" id="UP001157502">
    <property type="component" value="Chromosome 27"/>
</dbReference>
<accession>A0ACC2FIT5</accession>
<dbReference type="EMBL" id="CM055754">
    <property type="protein sequence ID" value="KAJ7991279.1"/>
    <property type="molecule type" value="Genomic_DNA"/>
</dbReference>